<keyword evidence="4 5" id="KW-0448">Lipopolysaccharide biosynthesis</keyword>
<dbReference type="GO" id="GO:0009103">
    <property type="term" value="P:lipopolysaccharide biosynthetic process"/>
    <property type="evidence" value="ECO:0007669"/>
    <property type="project" value="UniProtKB-UniRule"/>
</dbReference>
<dbReference type="GO" id="GO:0033468">
    <property type="term" value="P:CMP-keto-3-deoxy-D-manno-octulosonic acid biosynthetic process"/>
    <property type="evidence" value="ECO:0007669"/>
    <property type="project" value="UniProtKB-UniRule"/>
</dbReference>
<dbReference type="RefSeq" id="WP_127707705.1">
    <property type="nucleotide sequence ID" value="NZ_SACK01000010.1"/>
</dbReference>
<keyword evidence="2 5" id="KW-0808">Transferase</keyword>
<keyword evidence="5" id="KW-0963">Cytoplasm</keyword>
<sequence>MVDNTISNISLPSGEIKRDILGIIPARYASSRFPGKPLVDIGGKSMIQRVYEQAKKCTSLAKVVVATDDERIFNHVTTFGGEAVITGEHHQSGTDRCAEVAAVHHEYNIIINIQGDEPYIDPAQITKLAGCFADGNTEIATLIKQIKTPEDLLNTNSPKVVVNVLNEAIYFSRSPLPHYRGEEITNWLEHHTYYKHIGIYGYRADVLKQITQLPVSSLETAEKLEQLRWIENGYHIKVAETVLETHAIDTPEDLQLLFKKQSDN</sequence>
<dbReference type="NCBIfam" id="TIGR00466">
    <property type="entry name" value="kdsB"/>
    <property type="match status" value="1"/>
</dbReference>
<evidence type="ECO:0000313" key="6">
    <source>
        <dbReference type="EMBL" id="RVT98062.1"/>
    </source>
</evidence>
<dbReference type="EC" id="2.7.7.38" evidence="5"/>
<evidence type="ECO:0000256" key="1">
    <source>
        <dbReference type="ARBA" id="ARBA00004370"/>
    </source>
</evidence>
<evidence type="ECO:0000313" key="7">
    <source>
        <dbReference type="Proteomes" id="UP000282759"/>
    </source>
</evidence>
<dbReference type="EMBL" id="SACK01000010">
    <property type="protein sequence ID" value="RVT98062.1"/>
    <property type="molecule type" value="Genomic_DNA"/>
</dbReference>
<dbReference type="InterPro" id="IPR003329">
    <property type="entry name" value="Cytidylyl_trans"/>
</dbReference>
<comment type="catalytic activity">
    <reaction evidence="5">
        <text>3-deoxy-alpha-D-manno-oct-2-ulosonate + CTP = CMP-3-deoxy-beta-D-manno-octulosonate + diphosphate</text>
        <dbReference type="Rhea" id="RHEA:23448"/>
        <dbReference type="ChEBI" id="CHEBI:33019"/>
        <dbReference type="ChEBI" id="CHEBI:37563"/>
        <dbReference type="ChEBI" id="CHEBI:85986"/>
        <dbReference type="ChEBI" id="CHEBI:85987"/>
        <dbReference type="EC" id="2.7.7.38"/>
    </reaction>
</comment>
<gene>
    <name evidence="5 6" type="primary">kdsB</name>
    <name evidence="6" type="ORF">EOD41_18415</name>
</gene>
<dbReference type="NCBIfam" id="NF003952">
    <property type="entry name" value="PRK05450.1-5"/>
    <property type="match status" value="1"/>
</dbReference>
<comment type="function">
    <text evidence="5">Activates KDO (a required 8-carbon sugar) for incorporation into bacterial lipopolysaccharide in Gram-negative bacteria.</text>
</comment>
<comment type="caution">
    <text evidence="6">The sequence shown here is derived from an EMBL/GenBank/DDBJ whole genome shotgun (WGS) entry which is preliminary data.</text>
</comment>
<evidence type="ECO:0000256" key="5">
    <source>
        <dbReference type="HAMAP-Rule" id="MF_00057"/>
    </source>
</evidence>
<dbReference type="GO" id="GO:0016020">
    <property type="term" value="C:membrane"/>
    <property type="evidence" value="ECO:0007669"/>
    <property type="project" value="UniProtKB-SubCell"/>
</dbReference>
<dbReference type="UniPathway" id="UPA00358">
    <property type="reaction ID" value="UER00476"/>
</dbReference>
<dbReference type="Pfam" id="PF02348">
    <property type="entry name" value="CTP_transf_3"/>
    <property type="match status" value="1"/>
</dbReference>
<dbReference type="PANTHER" id="PTHR42866:SF2">
    <property type="entry name" value="3-DEOXY-MANNO-OCTULOSONATE CYTIDYLYLTRANSFERASE, MITOCHONDRIAL"/>
    <property type="match status" value="1"/>
</dbReference>
<dbReference type="Gene3D" id="3.90.550.10">
    <property type="entry name" value="Spore Coat Polysaccharide Biosynthesis Protein SpsA, Chain A"/>
    <property type="match status" value="1"/>
</dbReference>
<comment type="pathway">
    <text evidence="5">Nucleotide-sugar biosynthesis; CMP-3-deoxy-D-manno-octulosonate biosynthesis; CMP-3-deoxy-D-manno-octulosonate from 3-deoxy-D-manno-octulosonate and CTP: step 1/1.</text>
</comment>
<name>A0A3S2UM18_9SPHI</name>
<accession>A0A3S2UM18</accession>
<dbReference type="CDD" id="cd02517">
    <property type="entry name" value="CMP-KDO-Synthetase"/>
    <property type="match status" value="1"/>
</dbReference>
<keyword evidence="3 5" id="KW-0548">Nucleotidyltransferase</keyword>
<proteinExistence type="inferred from homology"/>
<dbReference type="NCBIfam" id="NF009905">
    <property type="entry name" value="PRK13368.1"/>
    <property type="match status" value="1"/>
</dbReference>
<evidence type="ECO:0000256" key="4">
    <source>
        <dbReference type="ARBA" id="ARBA00022985"/>
    </source>
</evidence>
<dbReference type="InterPro" id="IPR004528">
    <property type="entry name" value="KdsB"/>
</dbReference>
<reference evidence="6 7" key="1">
    <citation type="submission" date="2019-01" db="EMBL/GenBank/DDBJ databases">
        <authorList>
            <person name="Chen W.-M."/>
        </authorList>
    </citation>
    <scope>NUCLEOTIDE SEQUENCE [LARGE SCALE GENOMIC DNA]</scope>
    <source>
        <strain evidence="6 7">YBJ-36</strain>
    </source>
</reference>
<evidence type="ECO:0000256" key="3">
    <source>
        <dbReference type="ARBA" id="ARBA00022695"/>
    </source>
</evidence>
<dbReference type="GO" id="GO:0008690">
    <property type="term" value="F:3-deoxy-manno-octulosonate cytidylyltransferase activity"/>
    <property type="evidence" value="ECO:0007669"/>
    <property type="project" value="UniProtKB-UniRule"/>
</dbReference>
<protein>
    <recommendedName>
        <fullName evidence="5">3-deoxy-manno-octulosonate cytidylyltransferase</fullName>
        <ecNumber evidence="5">2.7.7.38</ecNumber>
    </recommendedName>
    <alternativeName>
        <fullName evidence="5">CMP-2-keto-3-deoxyoctulosonic acid synthase</fullName>
        <shortName evidence="5">CKS</shortName>
        <shortName evidence="5">CMP-KDO synthase</shortName>
    </alternativeName>
</protein>
<comment type="subcellular location">
    <subcellularLocation>
        <location evidence="5">Cytoplasm</location>
    </subcellularLocation>
    <subcellularLocation>
        <location evidence="1">Membrane</location>
    </subcellularLocation>
</comment>
<organism evidence="6 7">
    <name type="scientific">Mucilaginibacter limnophilus</name>
    <dbReference type="NCBI Taxonomy" id="1932778"/>
    <lineage>
        <taxon>Bacteria</taxon>
        <taxon>Pseudomonadati</taxon>
        <taxon>Bacteroidota</taxon>
        <taxon>Sphingobacteriia</taxon>
        <taxon>Sphingobacteriales</taxon>
        <taxon>Sphingobacteriaceae</taxon>
        <taxon>Mucilaginibacter</taxon>
    </lineage>
</organism>
<dbReference type="Proteomes" id="UP000282759">
    <property type="component" value="Unassembled WGS sequence"/>
</dbReference>
<dbReference type="PANTHER" id="PTHR42866">
    <property type="entry name" value="3-DEOXY-MANNO-OCTULOSONATE CYTIDYLYLTRANSFERASE"/>
    <property type="match status" value="1"/>
</dbReference>
<dbReference type="InterPro" id="IPR029044">
    <property type="entry name" value="Nucleotide-diphossugar_trans"/>
</dbReference>
<dbReference type="AlphaFoldDB" id="A0A3S2UM18"/>
<evidence type="ECO:0000256" key="2">
    <source>
        <dbReference type="ARBA" id="ARBA00022679"/>
    </source>
</evidence>
<keyword evidence="7" id="KW-1185">Reference proteome</keyword>
<dbReference type="OrthoDB" id="9815559at2"/>
<dbReference type="FunFam" id="3.90.550.10:FF:000011">
    <property type="entry name" value="3-deoxy-manno-octulosonate cytidylyltransferase"/>
    <property type="match status" value="1"/>
</dbReference>
<dbReference type="NCBIfam" id="NF003950">
    <property type="entry name" value="PRK05450.1-3"/>
    <property type="match status" value="1"/>
</dbReference>
<dbReference type="GO" id="GO:0005829">
    <property type="term" value="C:cytosol"/>
    <property type="evidence" value="ECO:0007669"/>
    <property type="project" value="TreeGrafter"/>
</dbReference>
<comment type="similarity">
    <text evidence="5">Belongs to the KdsB family.</text>
</comment>
<dbReference type="SUPFAM" id="SSF53448">
    <property type="entry name" value="Nucleotide-diphospho-sugar transferases"/>
    <property type="match status" value="1"/>
</dbReference>
<dbReference type="HAMAP" id="MF_00057">
    <property type="entry name" value="KdsB"/>
    <property type="match status" value="1"/>
</dbReference>